<evidence type="ECO:0000256" key="2">
    <source>
        <dbReference type="ARBA" id="ARBA00023125"/>
    </source>
</evidence>
<dbReference type="GO" id="GO:0000976">
    <property type="term" value="F:transcription cis-regulatory region binding"/>
    <property type="evidence" value="ECO:0007669"/>
    <property type="project" value="TreeGrafter"/>
</dbReference>
<keyword evidence="3" id="KW-0804">Transcription</keyword>
<dbReference type="RefSeq" id="WP_006771236.1">
    <property type="nucleotide sequence ID" value="NZ_CABJBJ010000020.1"/>
</dbReference>
<dbReference type="GO" id="GO:0003700">
    <property type="term" value="F:DNA-binding transcription factor activity"/>
    <property type="evidence" value="ECO:0007669"/>
    <property type="project" value="TreeGrafter"/>
</dbReference>
<dbReference type="PROSITE" id="PS01081">
    <property type="entry name" value="HTH_TETR_1"/>
    <property type="match status" value="1"/>
</dbReference>
<proteinExistence type="predicted"/>
<dbReference type="InterPro" id="IPR050109">
    <property type="entry name" value="HTH-type_TetR-like_transc_reg"/>
</dbReference>
<dbReference type="PANTHER" id="PTHR30055">
    <property type="entry name" value="HTH-TYPE TRANSCRIPTIONAL REGULATOR RUTR"/>
    <property type="match status" value="1"/>
</dbReference>
<reference evidence="4 5" key="1">
    <citation type="submission" date="2019-09" db="EMBL/GenBank/DDBJ databases">
        <title>Draft genome sequencing of Hungatella hathewayi 123Y-2.</title>
        <authorList>
            <person name="Lv Q."/>
            <person name="Li S."/>
        </authorList>
    </citation>
    <scope>NUCLEOTIDE SEQUENCE [LARGE SCALE GENOMIC DNA]</scope>
    <source>
        <strain evidence="4 5">123Y-2</strain>
    </source>
</reference>
<keyword evidence="2" id="KW-0238">DNA-binding</keyword>
<dbReference type="EMBL" id="WNME01000032">
    <property type="protein sequence ID" value="MUB66730.1"/>
    <property type="molecule type" value="Genomic_DNA"/>
</dbReference>
<organism evidence="4 5">
    <name type="scientific">Hungatella hathewayi</name>
    <dbReference type="NCBI Taxonomy" id="154046"/>
    <lineage>
        <taxon>Bacteria</taxon>
        <taxon>Bacillati</taxon>
        <taxon>Bacillota</taxon>
        <taxon>Clostridia</taxon>
        <taxon>Lachnospirales</taxon>
        <taxon>Lachnospiraceae</taxon>
        <taxon>Hungatella</taxon>
    </lineage>
</organism>
<dbReference type="PROSITE" id="PS50977">
    <property type="entry name" value="HTH_TETR_2"/>
    <property type="match status" value="1"/>
</dbReference>
<evidence type="ECO:0000313" key="5">
    <source>
        <dbReference type="Proteomes" id="UP000434223"/>
    </source>
</evidence>
<dbReference type="Pfam" id="PF00440">
    <property type="entry name" value="TetR_N"/>
    <property type="match status" value="1"/>
</dbReference>
<evidence type="ECO:0000256" key="1">
    <source>
        <dbReference type="ARBA" id="ARBA00023015"/>
    </source>
</evidence>
<dbReference type="AlphaFoldDB" id="A0A174XNE2"/>
<evidence type="ECO:0000313" key="4">
    <source>
        <dbReference type="EMBL" id="MUB66730.1"/>
    </source>
</evidence>
<dbReference type="PRINTS" id="PR00455">
    <property type="entry name" value="HTHTETR"/>
</dbReference>
<name>A0A174XNE2_9FIRM</name>
<dbReference type="PANTHER" id="PTHR30055:SF234">
    <property type="entry name" value="HTH-TYPE TRANSCRIPTIONAL REGULATOR BETI"/>
    <property type="match status" value="1"/>
</dbReference>
<dbReference type="Gene3D" id="1.10.357.10">
    <property type="entry name" value="Tetracycline Repressor, domain 2"/>
    <property type="match status" value="1"/>
</dbReference>
<dbReference type="Proteomes" id="UP000434223">
    <property type="component" value="Unassembled WGS sequence"/>
</dbReference>
<comment type="caution">
    <text evidence="4">The sequence shown here is derived from an EMBL/GenBank/DDBJ whole genome shotgun (WGS) entry which is preliminary data.</text>
</comment>
<dbReference type="SUPFAM" id="SSF46689">
    <property type="entry name" value="Homeodomain-like"/>
    <property type="match status" value="1"/>
</dbReference>
<protein>
    <submittedName>
        <fullName evidence="4">TetR family transcriptional regulator</fullName>
    </submittedName>
</protein>
<dbReference type="InterPro" id="IPR001647">
    <property type="entry name" value="HTH_TetR"/>
</dbReference>
<dbReference type="InterPro" id="IPR009057">
    <property type="entry name" value="Homeodomain-like_sf"/>
</dbReference>
<keyword evidence="1" id="KW-0805">Transcription regulation</keyword>
<dbReference type="InterPro" id="IPR023772">
    <property type="entry name" value="DNA-bd_HTH_TetR-type_CS"/>
</dbReference>
<gene>
    <name evidence="4" type="ORF">GNE07_27330</name>
</gene>
<accession>A0A174XNE2</accession>
<dbReference type="OrthoDB" id="9814200at2"/>
<sequence length="207" mass="23238">MGTQNRDTAAAILEAGRKEFMEYGYEKASLRRIAKEASVTTGAIYGYFAGKEALFAALTEDAAEELVELYTKVHSDFASLPPEEQPAMLNVVTEECVPWLVNYIYDHFEAFKLLLCCGAPGCGERFFDRLAEVEERSCHDFVAAVEQMGYPVPKLGDALIHIVCSTFFRQIQEFVDHDIPREEAVSCSLILSRFQHAGWKKILNLPS</sequence>
<evidence type="ECO:0000256" key="3">
    <source>
        <dbReference type="ARBA" id="ARBA00023163"/>
    </source>
</evidence>
<dbReference type="GeneID" id="93152484"/>